<evidence type="ECO:0000313" key="1">
    <source>
        <dbReference type="EMBL" id="EEF23000.1"/>
    </source>
</evidence>
<feature type="non-terminal residue" evidence="1">
    <location>
        <position position="1"/>
    </location>
</feature>
<organism evidence="1 2">
    <name type="scientific">Ricinus communis</name>
    <name type="common">Castor bean</name>
    <dbReference type="NCBI Taxonomy" id="3988"/>
    <lineage>
        <taxon>Eukaryota</taxon>
        <taxon>Viridiplantae</taxon>
        <taxon>Streptophyta</taxon>
        <taxon>Embryophyta</taxon>
        <taxon>Tracheophyta</taxon>
        <taxon>Spermatophyta</taxon>
        <taxon>Magnoliopsida</taxon>
        <taxon>eudicotyledons</taxon>
        <taxon>Gunneridae</taxon>
        <taxon>Pentapetalae</taxon>
        <taxon>rosids</taxon>
        <taxon>fabids</taxon>
        <taxon>Malpighiales</taxon>
        <taxon>Euphorbiaceae</taxon>
        <taxon>Acalyphoideae</taxon>
        <taxon>Acalypheae</taxon>
        <taxon>Ricinus</taxon>
    </lineage>
</organism>
<gene>
    <name evidence="1" type="ORF">RCOM_2086580</name>
</gene>
<dbReference type="AlphaFoldDB" id="B9TMB3"/>
<protein>
    <submittedName>
        <fullName evidence="1">Uncharacterized protein</fullName>
    </submittedName>
</protein>
<sequence>AALGLSGAEITWAAEDSLKDMLIHEYEKITAELLSKSINDRRNMSQHLM</sequence>
<evidence type="ECO:0000313" key="2">
    <source>
        <dbReference type="Proteomes" id="UP000008311"/>
    </source>
</evidence>
<dbReference type="EMBL" id="EQ988568">
    <property type="protein sequence ID" value="EEF23000.1"/>
    <property type="molecule type" value="Genomic_DNA"/>
</dbReference>
<keyword evidence="2" id="KW-1185">Reference proteome</keyword>
<dbReference type="InParanoid" id="B9TMB3"/>
<dbReference type="Proteomes" id="UP000008311">
    <property type="component" value="Unassembled WGS sequence"/>
</dbReference>
<name>B9TMB3_RICCO</name>
<accession>B9TMB3</accession>
<reference evidence="2" key="1">
    <citation type="journal article" date="2010" name="Nat. Biotechnol.">
        <title>Draft genome sequence of the oilseed species Ricinus communis.</title>
        <authorList>
            <person name="Chan A.P."/>
            <person name="Crabtree J."/>
            <person name="Zhao Q."/>
            <person name="Lorenzi H."/>
            <person name="Orvis J."/>
            <person name="Puiu D."/>
            <person name="Melake-Berhan A."/>
            <person name="Jones K.M."/>
            <person name="Redman J."/>
            <person name="Chen G."/>
            <person name="Cahoon E.B."/>
            <person name="Gedil M."/>
            <person name="Stanke M."/>
            <person name="Haas B.J."/>
            <person name="Wortman J.R."/>
            <person name="Fraser-Liggett C.M."/>
            <person name="Ravel J."/>
            <person name="Rabinowicz P.D."/>
        </authorList>
    </citation>
    <scope>NUCLEOTIDE SEQUENCE [LARGE SCALE GENOMIC DNA]</scope>
    <source>
        <strain evidence="2">cv. Hale</strain>
    </source>
</reference>
<proteinExistence type="predicted"/>